<dbReference type="AlphaFoldDB" id="M7MG88"/>
<feature type="transmembrane region" description="Helical" evidence="2">
    <location>
        <begin position="95"/>
        <end position="114"/>
    </location>
</feature>
<feature type="transmembrane region" description="Helical" evidence="2">
    <location>
        <begin position="119"/>
        <end position="138"/>
    </location>
</feature>
<keyword evidence="2" id="KW-0812">Transmembrane</keyword>
<dbReference type="Gene3D" id="2.150.10.10">
    <property type="entry name" value="Serralysin-like metalloprotease, C-terminal"/>
    <property type="match status" value="1"/>
</dbReference>
<dbReference type="EMBL" id="ANLA01000029">
    <property type="protein sequence ID" value="EMQ93805.1"/>
    <property type="molecule type" value="Genomic_DNA"/>
</dbReference>
<keyword evidence="4" id="KW-1185">Reference proteome</keyword>
<dbReference type="Proteomes" id="UP000012024">
    <property type="component" value="Unassembled WGS sequence"/>
</dbReference>
<dbReference type="PATRIC" id="fig|1137281.3.peg.2748"/>
<keyword evidence="2" id="KW-0472">Membrane</keyword>
<dbReference type="InterPro" id="IPR011049">
    <property type="entry name" value="Serralysin-like_metalloprot_C"/>
</dbReference>
<accession>M7MG88</accession>
<sequence length="231" mass="25959">MYHSITEVYHSITGLYHSITGVYHSITGVYHSITGVYHSITGLYHSITGLYHLITRLYHSITGLYRSITEVYRSITEVYRSITEVQRANTGLRQAITGLWCLITGLLWTIFSLYYKISVCLVVLLGFGMVYGVLWLTISENSWAGLCGFGILLKNPSQTRPIPIEANRQDPVSDLADRQSTRHSPSEGQACWVPEGSGQAVPTIEPAPIYYRGMLSYCAPFLFFFFVRALA</sequence>
<organism evidence="3 4">
    <name type="scientific">Xanthomarina gelatinilytica</name>
    <dbReference type="NCBI Taxonomy" id="1137281"/>
    <lineage>
        <taxon>Bacteria</taxon>
        <taxon>Pseudomonadati</taxon>
        <taxon>Bacteroidota</taxon>
        <taxon>Flavobacteriia</taxon>
        <taxon>Flavobacteriales</taxon>
        <taxon>Flavobacteriaceae</taxon>
        <taxon>Xanthomarina</taxon>
    </lineage>
</organism>
<proteinExistence type="predicted"/>
<reference evidence="3 4" key="1">
    <citation type="submission" date="2012-12" db="EMBL/GenBank/DDBJ databases">
        <title>Genome assembly of Formosa sp. AK20.</title>
        <authorList>
            <person name="Kumar R."/>
            <person name="Khatri I."/>
            <person name="Vaidya B."/>
            <person name="Subramanian S."/>
            <person name="Pinnaka A."/>
        </authorList>
    </citation>
    <scope>NUCLEOTIDE SEQUENCE [LARGE SCALE GENOMIC DNA]</scope>
    <source>
        <strain evidence="3 4">AK20</strain>
    </source>
</reference>
<keyword evidence="2" id="KW-1133">Transmembrane helix</keyword>
<evidence type="ECO:0000256" key="2">
    <source>
        <dbReference type="SAM" id="Phobius"/>
    </source>
</evidence>
<protein>
    <submittedName>
        <fullName evidence="3">Diguanylate cyclase</fullName>
    </submittedName>
</protein>
<comment type="caution">
    <text evidence="3">The sequence shown here is derived from an EMBL/GenBank/DDBJ whole genome shotgun (WGS) entry which is preliminary data.</text>
</comment>
<evidence type="ECO:0000313" key="4">
    <source>
        <dbReference type="Proteomes" id="UP000012024"/>
    </source>
</evidence>
<gene>
    <name evidence="3" type="ORF">D778_01391</name>
</gene>
<name>M7MG88_9FLAO</name>
<feature type="region of interest" description="Disordered" evidence="1">
    <location>
        <begin position="171"/>
        <end position="190"/>
    </location>
</feature>
<evidence type="ECO:0000313" key="3">
    <source>
        <dbReference type="EMBL" id="EMQ93805.1"/>
    </source>
</evidence>
<evidence type="ECO:0000256" key="1">
    <source>
        <dbReference type="SAM" id="MobiDB-lite"/>
    </source>
</evidence>
<feature type="transmembrane region" description="Helical" evidence="2">
    <location>
        <begin position="209"/>
        <end position="230"/>
    </location>
</feature>